<dbReference type="SMART" id="SM00176">
    <property type="entry name" value="RAN"/>
    <property type="match status" value="1"/>
</dbReference>
<evidence type="ECO:0000256" key="1">
    <source>
        <dbReference type="ARBA" id="ARBA00022741"/>
    </source>
</evidence>
<organism evidence="3 4">
    <name type="scientific">Trichomonas vaginalis (strain ATCC PRA-98 / G3)</name>
    <dbReference type="NCBI Taxonomy" id="412133"/>
    <lineage>
        <taxon>Eukaryota</taxon>
        <taxon>Metamonada</taxon>
        <taxon>Parabasalia</taxon>
        <taxon>Trichomonadida</taxon>
        <taxon>Trichomonadidae</taxon>
        <taxon>Trichomonas</taxon>
    </lineage>
</organism>
<dbReference type="STRING" id="5722.A2EWV7"/>
<dbReference type="RefSeq" id="XP_001315095.1">
    <property type="nucleotide sequence ID" value="XM_001315060.1"/>
</dbReference>
<dbReference type="GO" id="GO:0006886">
    <property type="term" value="P:intracellular protein transport"/>
    <property type="evidence" value="ECO:0000318"/>
    <property type="project" value="GO_Central"/>
</dbReference>
<dbReference type="SMART" id="SM00173">
    <property type="entry name" value="RAS"/>
    <property type="match status" value="1"/>
</dbReference>
<dbReference type="SUPFAM" id="SSF52540">
    <property type="entry name" value="P-loop containing nucleoside triphosphate hydrolases"/>
    <property type="match status" value="1"/>
</dbReference>
<keyword evidence="2" id="KW-0342">GTP-binding</keyword>
<dbReference type="PROSITE" id="PS51419">
    <property type="entry name" value="RAB"/>
    <property type="match status" value="1"/>
</dbReference>
<dbReference type="InterPro" id="IPR050227">
    <property type="entry name" value="Rab"/>
</dbReference>
<dbReference type="eggNOG" id="KOG0094">
    <property type="taxonomic scope" value="Eukaryota"/>
</dbReference>
<dbReference type="CDD" id="cd00154">
    <property type="entry name" value="Rab"/>
    <property type="match status" value="1"/>
</dbReference>
<dbReference type="GO" id="GO:0042147">
    <property type="term" value="P:retrograde transport, endosome to Golgi"/>
    <property type="evidence" value="ECO:0000318"/>
    <property type="project" value="GO_Central"/>
</dbReference>
<dbReference type="PANTHER" id="PTHR47977">
    <property type="entry name" value="RAS-RELATED PROTEIN RAB"/>
    <property type="match status" value="1"/>
</dbReference>
<dbReference type="OMA" id="CMESECQ"/>
<dbReference type="InterPro" id="IPR027417">
    <property type="entry name" value="P-loop_NTPase"/>
</dbReference>
<dbReference type="VEuPathDB" id="TrichDB:TVAGG3_0813590"/>
<proteinExistence type="predicted"/>
<dbReference type="NCBIfam" id="TIGR00231">
    <property type="entry name" value="small_GTP"/>
    <property type="match status" value="1"/>
</dbReference>
<dbReference type="GO" id="GO:0006890">
    <property type="term" value="P:retrograde vesicle-mediated transport, Golgi to endoplasmic reticulum"/>
    <property type="evidence" value="ECO:0000318"/>
    <property type="project" value="GO_Central"/>
</dbReference>
<protein>
    <submittedName>
        <fullName evidence="3">Small GTP-binding protein, putative</fullName>
    </submittedName>
</protein>
<dbReference type="PRINTS" id="PR00449">
    <property type="entry name" value="RASTRNSFRMNG"/>
</dbReference>
<dbReference type="Proteomes" id="UP000001542">
    <property type="component" value="Unassembled WGS sequence"/>
</dbReference>
<dbReference type="KEGG" id="tva:4760712"/>
<dbReference type="PROSITE" id="PS51421">
    <property type="entry name" value="RAS"/>
    <property type="match status" value="1"/>
</dbReference>
<dbReference type="GO" id="GO:0005525">
    <property type="term" value="F:GTP binding"/>
    <property type="evidence" value="ECO:0007669"/>
    <property type="project" value="UniProtKB-KW"/>
</dbReference>
<evidence type="ECO:0000256" key="2">
    <source>
        <dbReference type="ARBA" id="ARBA00023134"/>
    </source>
</evidence>
<evidence type="ECO:0000313" key="4">
    <source>
        <dbReference type="Proteomes" id="UP000001542"/>
    </source>
</evidence>
<dbReference type="SMR" id="A2EWV7"/>
<dbReference type="SMART" id="SM00174">
    <property type="entry name" value="RHO"/>
    <property type="match status" value="1"/>
</dbReference>
<dbReference type="FunFam" id="3.40.50.300:FF:000823">
    <property type="entry name" value="Small GTPase RAB, putative"/>
    <property type="match status" value="1"/>
</dbReference>
<keyword evidence="1" id="KW-0547">Nucleotide-binding</keyword>
<dbReference type="InterPro" id="IPR001806">
    <property type="entry name" value="Small_GTPase"/>
</dbReference>
<sequence>MDERSDSTFVSMKVVLIGASTVGKTSLVNVATDGTFQDTQAPTIGSCFVVKKIKIVKKVIRLHLWDTAGQERFRSLAPMYFRDANVALIVYAVNDQKSFEDASGWYDCMESECQTIPYLYLIGNKIDLENERNVSHDDGLSLAEKIGAQFFEVSAKEGTNVDELFQNIAEACIKIDDDYHNMVHDEKLLEKQPKEKKSCC</sequence>
<dbReference type="GO" id="GO:0006891">
    <property type="term" value="P:intra-Golgi vesicle-mediated transport"/>
    <property type="evidence" value="ECO:0000318"/>
    <property type="project" value="GO_Central"/>
</dbReference>
<dbReference type="GO" id="GO:0012505">
    <property type="term" value="C:endomembrane system"/>
    <property type="evidence" value="ECO:0000318"/>
    <property type="project" value="GO_Central"/>
</dbReference>
<keyword evidence="4" id="KW-1185">Reference proteome</keyword>
<dbReference type="VEuPathDB" id="TrichDB:TVAG_174140"/>
<dbReference type="Pfam" id="PF00071">
    <property type="entry name" value="Ras"/>
    <property type="match status" value="1"/>
</dbReference>
<dbReference type="Gene3D" id="3.40.50.300">
    <property type="entry name" value="P-loop containing nucleotide triphosphate hydrolases"/>
    <property type="match status" value="1"/>
</dbReference>
<reference evidence="3" key="1">
    <citation type="submission" date="2006-10" db="EMBL/GenBank/DDBJ databases">
        <authorList>
            <person name="Amadeo P."/>
            <person name="Zhao Q."/>
            <person name="Wortman J."/>
            <person name="Fraser-Liggett C."/>
            <person name="Carlton J."/>
        </authorList>
    </citation>
    <scope>NUCLEOTIDE SEQUENCE</scope>
    <source>
        <strain evidence="3">G3</strain>
    </source>
</reference>
<name>A2EWV7_TRIV3</name>
<dbReference type="InParanoid" id="A2EWV7"/>
<accession>A2EWV7</accession>
<dbReference type="GO" id="GO:0005794">
    <property type="term" value="C:Golgi apparatus"/>
    <property type="evidence" value="ECO:0000318"/>
    <property type="project" value="GO_Central"/>
</dbReference>
<dbReference type="EMBL" id="DS113522">
    <property type="protein sequence ID" value="EAY02872.1"/>
    <property type="molecule type" value="Genomic_DNA"/>
</dbReference>
<dbReference type="InterPro" id="IPR005225">
    <property type="entry name" value="Small_GTP-bd"/>
</dbReference>
<dbReference type="PROSITE" id="PS51420">
    <property type="entry name" value="RHO"/>
    <property type="match status" value="1"/>
</dbReference>
<dbReference type="GO" id="GO:0005829">
    <property type="term" value="C:cytosol"/>
    <property type="evidence" value="ECO:0007669"/>
    <property type="project" value="GOC"/>
</dbReference>
<dbReference type="SMART" id="SM00175">
    <property type="entry name" value="RAB"/>
    <property type="match status" value="1"/>
</dbReference>
<reference evidence="3" key="2">
    <citation type="journal article" date="2007" name="Science">
        <title>Draft genome sequence of the sexually transmitted pathogen Trichomonas vaginalis.</title>
        <authorList>
            <person name="Carlton J.M."/>
            <person name="Hirt R.P."/>
            <person name="Silva J.C."/>
            <person name="Delcher A.L."/>
            <person name="Schatz M."/>
            <person name="Zhao Q."/>
            <person name="Wortman J.R."/>
            <person name="Bidwell S.L."/>
            <person name="Alsmark U.C.M."/>
            <person name="Besteiro S."/>
            <person name="Sicheritz-Ponten T."/>
            <person name="Noel C.J."/>
            <person name="Dacks J.B."/>
            <person name="Foster P.G."/>
            <person name="Simillion C."/>
            <person name="Van de Peer Y."/>
            <person name="Miranda-Saavedra D."/>
            <person name="Barton G.J."/>
            <person name="Westrop G.D."/>
            <person name="Mueller S."/>
            <person name="Dessi D."/>
            <person name="Fiori P.L."/>
            <person name="Ren Q."/>
            <person name="Paulsen I."/>
            <person name="Zhang H."/>
            <person name="Bastida-Corcuera F.D."/>
            <person name="Simoes-Barbosa A."/>
            <person name="Brown M.T."/>
            <person name="Hayes R.D."/>
            <person name="Mukherjee M."/>
            <person name="Okumura C.Y."/>
            <person name="Schneider R."/>
            <person name="Smith A.J."/>
            <person name="Vanacova S."/>
            <person name="Villalvazo M."/>
            <person name="Haas B.J."/>
            <person name="Pertea M."/>
            <person name="Feldblyum T.V."/>
            <person name="Utterback T.R."/>
            <person name="Shu C.L."/>
            <person name="Osoegawa K."/>
            <person name="de Jong P.J."/>
            <person name="Hrdy I."/>
            <person name="Horvathova L."/>
            <person name="Zubacova Z."/>
            <person name="Dolezal P."/>
            <person name="Malik S.B."/>
            <person name="Logsdon J.M. Jr."/>
            <person name="Henze K."/>
            <person name="Gupta A."/>
            <person name="Wang C.C."/>
            <person name="Dunne R.L."/>
            <person name="Upcroft J.A."/>
            <person name="Upcroft P."/>
            <person name="White O."/>
            <person name="Salzberg S.L."/>
            <person name="Tang P."/>
            <person name="Chiu C.-H."/>
            <person name="Lee Y.-S."/>
            <person name="Embley T.M."/>
            <person name="Coombs G.H."/>
            <person name="Mottram J.C."/>
            <person name="Tachezy J."/>
            <person name="Fraser-Liggett C.M."/>
            <person name="Johnson P.J."/>
        </authorList>
    </citation>
    <scope>NUCLEOTIDE SEQUENCE [LARGE SCALE GENOMIC DNA]</scope>
    <source>
        <strain evidence="3">G3</strain>
    </source>
</reference>
<dbReference type="GO" id="GO:0003924">
    <property type="term" value="F:GTPase activity"/>
    <property type="evidence" value="ECO:0000318"/>
    <property type="project" value="GO_Central"/>
</dbReference>
<dbReference type="OrthoDB" id="63533at2759"/>
<dbReference type="AlphaFoldDB" id="A2EWV7"/>
<gene>
    <name evidence="3" type="ORF">TVAG_174140</name>
</gene>
<evidence type="ECO:0000313" key="3">
    <source>
        <dbReference type="EMBL" id="EAY02872.1"/>
    </source>
</evidence>